<feature type="zinc finger region" description="UBR-type" evidence="4">
    <location>
        <begin position="40"/>
        <end position="124"/>
    </location>
</feature>
<evidence type="ECO:0000256" key="3">
    <source>
        <dbReference type="ARBA" id="ARBA00022833"/>
    </source>
</evidence>
<dbReference type="GO" id="GO:0005737">
    <property type="term" value="C:cytoplasm"/>
    <property type="evidence" value="ECO:0007669"/>
    <property type="project" value="TreeGrafter"/>
</dbReference>
<feature type="compositionally biased region" description="Low complexity" evidence="5">
    <location>
        <begin position="303"/>
        <end position="317"/>
    </location>
</feature>
<dbReference type="AlphaFoldDB" id="A0A4S2N3N9"/>
<keyword evidence="2" id="KW-0863">Zinc-finger</keyword>
<dbReference type="STRING" id="341454.A0A4S2N3N9"/>
<feature type="region of interest" description="Disordered" evidence="5">
    <location>
        <begin position="297"/>
        <end position="349"/>
    </location>
</feature>
<dbReference type="PANTHER" id="PTHR13513:SF9">
    <property type="entry name" value="E3 UBIQUITIN-PROTEIN LIGASE UBR7-RELATED"/>
    <property type="match status" value="1"/>
</dbReference>
<keyword evidence="1" id="KW-0479">Metal-binding</keyword>
<feature type="region of interest" description="Disordered" evidence="5">
    <location>
        <begin position="367"/>
        <end position="389"/>
    </location>
</feature>
<protein>
    <recommendedName>
        <fullName evidence="6">UBR-type domain-containing protein</fullName>
    </recommendedName>
</protein>
<reference evidence="7 8" key="1">
    <citation type="submission" date="2019-04" db="EMBL/GenBank/DDBJ databases">
        <title>Comparative genomics and transcriptomics to analyze fruiting body development in filamentous ascomycetes.</title>
        <authorList>
            <consortium name="DOE Joint Genome Institute"/>
            <person name="Lutkenhaus R."/>
            <person name="Traeger S."/>
            <person name="Breuer J."/>
            <person name="Kuo A."/>
            <person name="Lipzen A."/>
            <person name="Pangilinan J."/>
            <person name="Dilworth D."/>
            <person name="Sandor L."/>
            <person name="Poggeler S."/>
            <person name="Barry K."/>
            <person name="Grigoriev I.V."/>
            <person name="Nowrousian M."/>
        </authorList>
    </citation>
    <scope>NUCLEOTIDE SEQUENCE [LARGE SCALE GENOMIC DNA]</scope>
    <source>
        <strain evidence="7 8">CBS 389.68</strain>
    </source>
</reference>
<evidence type="ECO:0000256" key="2">
    <source>
        <dbReference type="ARBA" id="ARBA00022771"/>
    </source>
</evidence>
<feature type="domain" description="UBR-type" evidence="6">
    <location>
        <begin position="40"/>
        <end position="124"/>
    </location>
</feature>
<evidence type="ECO:0000259" key="6">
    <source>
        <dbReference type="PROSITE" id="PS51157"/>
    </source>
</evidence>
<gene>
    <name evidence="7" type="ORF">EX30DRAFT_357535</name>
</gene>
<dbReference type="SMART" id="SM00396">
    <property type="entry name" value="ZnF_UBR1"/>
    <property type="match status" value="1"/>
</dbReference>
<keyword evidence="3" id="KW-0862">Zinc</keyword>
<dbReference type="InterPro" id="IPR047506">
    <property type="entry name" value="UBR7-like_UBR-box"/>
</dbReference>
<dbReference type="PROSITE" id="PS51157">
    <property type="entry name" value="ZF_UBR"/>
    <property type="match status" value="1"/>
</dbReference>
<sequence>MASQSTEHPVSADSLTAQDYIDSQLDLESEARDALPYSFDTCTRPLGVLRQAIYSCRTCTAKSDPPRFGQLVTSPPADAAAICYACSISCHGDHELVEIFEKRNVACDCGTKRIPRKKCTLTKAVNEVPTDGKTERRFGQNYWGRFCECEVEYKPEMEEGTMYQCLLGDVCSEDWFHDVCIAKRAKEETTTESKERKLSEVPTEIATEKNPEQIKGAISDNKNESETTTHSNPTEPHPTENMDIDENEEDDTPPGFPSGDDFDLFICWKCVDANPWLRHYAGTPGLLPAVPRLSPPEVVSGNSASEPSDPTSTTDRPPMLKRKSSLSPPSPGPPSKRAKTPDHTATLSNFTSNASAISTAFTTTTSITSVDNSENKPCTLPPMPSSPSASVPVSLFLKDDFRKHLCHCNACFPKLSRHSCLLEEEETYSPPKDEEATSDAGSLYDEGEKALRGVDRVKAIEGLAMFEMLKDKVKDFLRPFAEKGETVGEEHVRAWAAGLKDAAAPQK</sequence>
<feature type="region of interest" description="Disordered" evidence="5">
    <location>
        <begin position="191"/>
        <end position="258"/>
    </location>
</feature>
<dbReference type="GO" id="GO:0008270">
    <property type="term" value="F:zinc ion binding"/>
    <property type="evidence" value="ECO:0007669"/>
    <property type="project" value="UniProtKB-KW"/>
</dbReference>
<proteinExistence type="predicted"/>
<dbReference type="OrthoDB" id="5795902at2759"/>
<keyword evidence="8" id="KW-1185">Reference proteome</keyword>
<dbReference type="PANTHER" id="PTHR13513">
    <property type="entry name" value="E3 UBIQUITIN-PROTEIN LIGASE UBR7"/>
    <property type="match status" value="1"/>
</dbReference>
<dbReference type="GO" id="GO:0061630">
    <property type="term" value="F:ubiquitin protein ligase activity"/>
    <property type="evidence" value="ECO:0007669"/>
    <property type="project" value="InterPro"/>
</dbReference>
<feature type="compositionally biased region" description="Acidic residues" evidence="5">
    <location>
        <begin position="242"/>
        <end position="252"/>
    </location>
</feature>
<dbReference type="EMBL" id="ML220113">
    <property type="protein sequence ID" value="TGZ83747.1"/>
    <property type="molecule type" value="Genomic_DNA"/>
</dbReference>
<dbReference type="Proteomes" id="UP000298138">
    <property type="component" value="Unassembled WGS sequence"/>
</dbReference>
<evidence type="ECO:0000313" key="8">
    <source>
        <dbReference type="Proteomes" id="UP000298138"/>
    </source>
</evidence>
<name>A0A4S2N3N9_9PEZI</name>
<organism evidence="7 8">
    <name type="scientific">Ascodesmis nigricans</name>
    <dbReference type="NCBI Taxonomy" id="341454"/>
    <lineage>
        <taxon>Eukaryota</taxon>
        <taxon>Fungi</taxon>
        <taxon>Dikarya</taxon>
        <taxon>Ascomycota</taxon>
        <taxon>Pezizomycotina</taxon>
        <taxon>Pezizomycetes</taxon>
        <taxon>Pezizales</taxon>
        <taxon>Ascodesmidaceae</taxon>
        <taxon>Ascodesmis</taxon>
    </lineage>
</organism>
<dbReference type="InParanoid" id="A0A4S2N3N9"/>
<accession>A0A4S2N3N9</accession>
<evidence type="ECO:0000256" key="5">
    <source>
        <dbReference type="SAM" id="MobiDB-lite"/>
    </source>
</evidence>
<evidence type="ECO:0000256" key="4">
    <source>
        <dbReference type="PROSITE-ProRule" id="PRU00508"/>
    </source>
</evidence>
<evidence type="ECO:0000313" key="7">
    <source>
        <dbReference type="EMBL" id="TGZ83747.1"/>
    </source>
</evidence>
<dbReference type="InterPro" id="IPR040204">
    <property type="entry name" value="UBR7"/>
</dbReference>
<dbReference type="InterPro" id="IPR003126">
    <property type="entry name" value="Znf_UBR"/>
</dbReference>
<evidence type="ECO:0000256" key="1">
    <source>
        <dbReference type="ARBA" id="ARBA00022723"/>
    </source>
</evidence>
<dbReference type="CDD" id="cd19677">
    <property type="entry name" value="UBR-box_UBR7"/>
    <property type="match status" value="1"/>
</dbReference>
<dbReference type="Pfam" id="PF02207">
    <property type="entry name" value="zf-UBR"/>
    <property type="match status" value="1"/>
</dbReference>